<feature type="compositionally biased region" description="Basic and acidic residues" evidence="1">
    <location>
        <begin position="290"/>
        <end position="304"/>
    </location>
</feature>
<protein>
    <submittedName>
        <fullName evidence="2">Uncharacterized protein</fullName>
    </submittedName>
</protein>
<feature type="compositionally biased region" description="Low complexity" evidence="1">
    <location>
        <begin position="1"/>
        <end position="24"/>
    </location>
</feature>
<dbReference type="AlphaFoldDB" id="I7M0G9"/>
<keyword evidence="3" id="KW-1185">Reference proteome</keyword>
<dbReference type="EMBL" id="GG662853">
    <property type="protein sequence ID" value="EAR87551.2"/>
    <property type="molecule type" value="Genomic_DNA"/>
</dbReference>
<reference evidence="3" key="1">
    <citation type="journal article" date="2006" name="PLoS Biol.">
        <title>Macronuclear genome sequence of the ciliate Tetrahymena thermophila, a model eukaryote.</title>
        <authorList>
            <person name="Eisen J.A."/>
            <person name="Coyne R.S."/>
            <person name="Wu M."/>
            <person name="Wu D."/>
            <person name="Thiagarajan M."/>
            <person name="Wortman J.R."/>
            <person name="Badger J.H."/>
            <person name="Ren Q."/>
            <person name="Amedeo P."/>
            <person name="Jones K.M."/>
            <person name="Tallon L.J."/>
            <person name="Delcher A.L."/>
            <person name="Salzberg S.L."/>
            <person name="Silva J.C."/>
            <person name="Haas B.J."/>
            <person name="Majoros W.H."/>
            <person name="Farzad M."/>
            <person name="Carlton J.M."/>
            <person name="Smith R.K. Jr."/>
            <person name="Garg J."/>
            <person name="Pearlman R.E."/>
            <person name="Karrer K.M."/>
            <person name="Sun L."/>
            <person name="Manning G."/>
            <person name="Elde N.C."/>
            <person name="Turkewitz A.P."/>
            <person name="Asai D.J."/>
            <person name="Wilkes D.E."/>
            <person name="Wang Y."/>
            <person name="Cai H."/>
            <person name="Collins K."/>
            <person name="Stewart B.A."/>
            <person name="Lee S.R."/>
            <person name="Wilamowska K."/>
            <person name="Weinberg Z."/>
            <person name="Ruzzo W.L."/>
            <person name="Wloga D."/>
            <person name="Gaertig J."/>
            <person name="Frankel J."/>
            <person name="Tsao C.-C."/>
            <person name="Gorovsky M.A."/>
            <person name="Keeling P.J."/>
            <person name="Waller R.F."/>
            <person name="Patron N.J."/>
            <person name="Cherry J.M."/>
            <person name="Stover N.A."/>
            <person name="Krieger C.J."/>
            <person name="del Toro C."/>
            <person name="Ryder H.F."/>
            <person name="Williamson S.C."/>
            <person name="Barbeau R.A."/>
            <person name="Hamilton E.P."/>
            <person name="Orias E."/>
        </authorList>
    </citation>
    <scope>NUCLEOTIDE SEQUENCE [LARGE SCALE GENOMIC DNA]</scope>
    <source>
        <strain evidence="3">SB210</strain>
    </source>
</reference>
<name>I7M0G9_TETTS</name>
<feature type="region of interest" description="Disordered" evidence="1">
    <location>
        <begin position="290"/>
        <end position="329"/>
    </location>
</feature>
<sequence length="622" mass="71796">MSRTSSSSSSSSSSSQFSQASPSQLKTSKYANEIQTDNSPLTVKNKFTLNQEISQLNSACQNFTNAIIGYNSNDKEQALNRAQTTNQDKIAITTVSFQEEPRNPSKTLSSIGTNGRRLSKFGEAAYFKSVDAFQKYNHSLSNINQDLEKDLYNFNQITPLSSSKNNLLTAERNSINIQNSSSNMLFSSILTTMQGHGQQSKGQFLDVYDKNKQDDSETASQKKKKVKAKIRSSFRRAILANKQKNQNKGFDFFDLNKQQEEEQQQQQIDEDEYQKQKQDSLFIDEVKLNEEHEQNHSQSSEKNRNIQKGKTNANIGQNQKDEEDERSNDQNIIKQDYELVQKYINYSSSSIYNSSTLVLHVVLDTNTIYSKQLTESLLQYFIEDIQIYDKYTTYSSYLPQFTKRCQQNTEDYRKQYSQLINYFSQLEGSTLSQTIIIPTFSKGRILLLISRISLDELDVEIIKIENSMKQLMDQMDSWISFDFVKLITNTKKSSELKYQHSKFYNQKGVKRKEIQASSLIFDQKINQALNTFTQILTQSNLDINYIYTQYNQNLNNLRDFNNWISQQQFSDDIQGSSQQQQIQYIMKSNLCNENSPVYQNCSDISSNVSAFYYQGLLIAKLL</sequence>
<proteinExistence type="predicted"/>
<feature type="compositionally biased region" description="Polar residues" evidence="1">
    <location>
        <begin position="306"/>
        <end position="318"/>
    </location>
</feature>
<evidence type="ECO:0000313" key="2">
    <source>
        <dbReference type="EMBL" id="EAR87551.2"/>
    </source>
</evidence>
<dbReference type="KEGG" id="tet:TTHERM_00069580"/>
<accession>I7M0G9</accession>
<evidence type="ECO:0000256" key="1">
    <source>
        <dbReference type="SAM" id="MobiDB-lite"/>
    </source>
</evidence>
<feature type="region of interest" description="Disordered" evidence="1">
    <location>
        <begin position="1"/>
        <end position="33"/>
    </location>
</feature>
<dbReference type="Proteomes" id="UP000009168">
    <property type="component" value="Unassembled WGS sequence"/>
</dbReference>
<dbReference type="GeneID" id="7829006"/>
<gene>
    <name evidence="2" type="ORF">TTHERM_00069580</name>
</gene>
<evidence type="ECO:0000313" key="3">
    <source>
        <dbReference type="Proteomes" id="UP000009168"/>
    </source>
</evidence>
<dbReference type="InParanoid" id="I7M0G9"/>
<organism evidence="2 3">
    <name type="scientific">Tetrahymena thermophila (strain SB210)</name>
    <dbReference type="NCBI Taxonomy" id="312017"/>
    <lineage>
        <taxon>Eukaryota</taxon>
        <taxon>Sar</taxon>
        <taxon>Alveolata</taxon>
        <taxon>Ciliophora</taxon>
        <taxon>Intramacronucleata</taxon>
        <taxon>Oligohymenophorea</taxon>
        <taxon>Hymenostomatida</taxon>
        <taxon>Tetrahymenina</taxon>
        <taxon>Tetrahymenidae</taxon>
        <taxon>Tetrahymena</taxon>
    </lineage>
</organism>
<dbReference type="RefSeq" id="XP_001007796.2">
    <property type="nucleotide sequence ID" value="XM_001007796.2"/>
</dbReference>